<sequence>MPRSCRIDSQGCISSTGYEDGTDYPSNDECTITVAANNTLPISVIAFDTEAEYDELVVNGVAYSGSRGPNGIVPTGAITWSSDPWLKQGEVFEHQRAATCLFDSQGCISSLGIEDGADYPNGDSCQIAVASDNTRPINVIAFQTESQYDELVVNGVAYSGSDGPASVVPTEDIFWASDPWLPGRTEVSRMPAGGFVLDLMRFGQHPGSDKCFPVPLKLAKVFEGAFQASQKLRCLSGVFQGDPLGLFTS</sequence>
<dbReference type="OrthoDB" id="9985152at2759"/>
<evidence type="ECO:0000313" key="1">
    <source>
        <dbReference type="EMBL" id="CAE7457205.1"/>
    </source>
</evidence>
<proteinExistence type="predicted"/>
<keyword evidence="2" id="KW-1185">Reference proteome</keyword>
<dbReference type="Proteomes" id="UP000604046">
    <property type="component" value="Unassembled WGS sequence"/>
</dbReference>
<organism evidence="1 2">
    <name type="scientific">Symbiodinium natans</name>
    <dbReference type="NCBI Taxonomy" id="878477"/>
    <lineage>
        <taxon>Eukaryota</taxon>
        <taxon>Sar</taxon>
        <taxon>Alveolata</taxon>
        <taxon>Dinophyceae</taxon>
        <taxon>Suessiales</taxon>
        <taxon>Symbiodiniaceae</taxon>
        <taxon>Symbiodinium</taxon>
    </lineage>
</organism>
<gene>
    <name evidence="1" type="primary">Scube1</name>
    <name evidence="1" type="ORF">SNAT2548_LOCUS25261</name>
</gene>
<dbReference type="EMBL" id="CAJNDS010002385">
    <property type="protein sequence ID" value="CAE7457205.1"/>
    <property type="molecule type" value="Genomic_DNA"/>
</dbReference>
<name>A0A812RXY2_9DINO</name>
<evidence type="ECO:0000313" key="2">
    <source>
        <dbReference type="Proteomes" id="UP000604046"/>
    </source>
</evidence>
<accession>A0A812RXY2</accession>
<dbReference type="AlphaFoldDB" id="A0A812RXY2"/>
<protein>
    <submittedName>
        <fullName evidence="1">Scube1 protein</fullName>
    </submittedName>
</protein>
<reference evidence="1" key="1">
    <citation type="submission" date="2021-02" db="EMBL/GenBank/DDBJ databases">
        <authorList>
            <person name="Dougan E. K."/>
            <person name="Rhodes N."/>
            <person name="Thang M."/>
            <person name="Chan C."/>
        </authorList>
    </citation>
    <scope>NUCLEOTIDE SEQUENCE</scope>
</reference>
<comment type="caution">
    <text evidence="1">The sequence shown here is derived from an EMBL/GenBank/DDBJ whole genome shotgun (WGS) entry which is preliminary data.</text>
</comment>